<dbReference type="Gene3D" id="2.60.40.640">
    <property type="match status" value="1"/>
</dbReference>
<dbReference type="OrthoDB" id="2333384at2759"/>
<proteinExistence type="predicted"/>
<dbReference type="InterPro" id="IPR014752">
    <property type="entry name" value="Arrestin-like_C"/>
</dbReference>
<dbReference type="OMA" id="HTWPFSI"/>
<dbReference type="EMBL" id="KB469307">
    <property type="protein sequence ID" value="EPQ52772.1"/>
    <property type="molecule type" value="Genomic_DNA"/>
</dbReference>
<evidence type="ECO:0000313" key="2">
    <source>
        <dbReference type="Proteomes" id="UP000030669"/>
    </source>
</evidence>
<protein>
    <recommendedName>
        <fullName evidence="3">Arrestin-like N-terminal domain-containing protein</fullName>
    </recommendedName>
</protein>
<dbReference type="HOGENOM" id="CLU_1023273_0_0_1"/>
<dbReference type="GeneID" id="19302422"/>
<sequence>MNATNFGIYYDDADYTAPALNHGDEAEHRFFLEHKGQTWLQLNVINSHPVSTGGYPRFFDEDIITGSVNLELEKAEQIKSVSLTVLGVAAVEGLARLRFLELTEALWTRRQQEDTPGSLVGHHSWPFSVKLPREVPLRLKDKADSTIYRLPPSFSEKGWNAMLTIEYRILVHVKMGMFSPDYTLAANLFVLPRTVADPRQKVSESGPPGPDIDPEGWVELPAIKVKGRGMTPGVQDPDITCTVRISTFSIEDRLTSVVAAGNSEAGKNLAQT</sequence>
<dbReference type="Proteomes" id="UP000030669">
    <property type="component" value="Unassembled WGS sequence"/>
</dbReference>
<dbReference type="KEGG" id="gtr:GLOTRDRAFT_132008"/>
<dbReference type="AlphaFoldDB" id="S7PZQ0"/>
<name>S7PZQ0_GLOTA</name>
<evidence type="ECO:0008006" key="3">
    <source>
        <dbReference type="Google" id="ProtNLM"/>
    </source>
</evidence>
<dbReference type="STRING" id="670483.S7PZQ0"/>
<organism evidence="1 2">
    <name type="scientific">Gloeophyllum trabeum (strain ATCC 11539 / FP-39264 / Madison 617)</name>
    <name type="common">Brown rot fungus</name>
    <dbReference type="NCBI Taxonomy" id="670483"/>
    <lineage>
        <taxon>Eukaryota</taxon>
        <taxon>Fungi</taxon>
        <taxon>Dikarya</taxon>
        <taxon>Basidiomycota</taxon>
        <taxon>Agaricomycotina</taxon>
        <taxon>Agaricomycetes</taxon>
        <taxon>Gloeophyllales</taxon>
        <taxon>Gloeophyllaceae</taxon>
        <taxon>Gloeophyllum</taxon>
    </lineage>
</organism>
<accession>S7PZQ0</accession>
<reference evidence="1 2" key="1">
    <citation type="journal article" date="2012" name="Science">
        <title>The Paleozoic origin of enzymatic lignin decomposition reconstructed from 31 fungal genomes.</title>
        <authorList>
            <person name="Floudas D."/>
            <person name="Binder M."/>
            <person name="Riley R."/>
            <person name="Barry K."/>
            <person name="Blanchette R.A."/>
            <person name="Henrissat B."/>
            <person name="Martinez A.T."/>
            <person name="Otillar R."/>
            <person name="Spatafora J.W."/>
            <person name="Yadav J.S."/>
            <person name="Aerts A."/>
            <person name="Benoit I."/>
            <person name="Boyd A."/>
            <person name="Carlson A."/>
            <person name="Copeland A."/>
            <person name="Coutinho P.M."/>
            <person name="de Vries R.P."/>
            <person name="Ferreira P."/>
            <person name="Findley K."/>
            <person name="Foster B."/>
            <person name="Gaskell J."/>
            <person name="Glotzer D."/>
            <person name="Gorecki P."/>
            <person name="Heitman J."/>
            <person name="Hesse C."/>
            <person name="Hori C."/>
            <person name="Igarashi K."/>
            <person name="Jurgens J.A."/>
            <person name="Kallen N."/>
            <person name="Kersten P."/>
            <person name="Kohler A."/>
            <person name="Kuees U."/>
            <person name="Kumar T.K.A."/>
            <person name="Kuo A."/>
            <person name="LaButti K."/>
            <person name="Larrondo L.F."/>
            <person name="Lindquist E."/>
            <person name="Ling A."/>
            <person name="Lombard V."/>
            <person name="Lucas S."/>
            <person name="Lundell T."/>
            <person name="Martin R."/>
            <person name="McLaughlin D.J."/>
            <person name="Morgenstern I."/>
            <person name="Morin E."/>
            <person name="Murat C."/>
            <person name="Nagy L.G."/>
            <person name="Nolan M."/>
            <person name="Ohm R.A."/>
            <person name="Patyshakuliyeva A."/>
            <person name="Rokas A."/>
            <person name="Ruiz-Duenas F.J."/>
            <person name="Sabat G."/>
            <person name="Salamov A."/>
            <person name="Samejima M."/>
            <person name="Schmutz J."/>
            <person name="Slot J.C."/>
            <person name="St John F."/>
            <person name="Stenlid J."/>
            <person name="Sun H."/>
            <person name="Sun S."/>
            <person name="Syed K."/>
            <person name="Tsang A."/>
            <person name="Wiebenga A."/>
            <person name="Young D."/>
            <person name="Pisabarro A."/>
            <person name="Eastwood D.C."/>
            <person name="Martin F."/>
            <person name="Cullen D."/>
            <person name="Grigoriev I.V."/>
            <person name="Hibbett D.S."/>
        </authorList>
    </citation>
    <scope>NUCLEOTIDE SEQUENCE [LARGE SCALE GENOMIC DNA]</scope>
    <source>
        <strain evidence="1 2">ATCC 11539</strain>
    </source>
</reference>
<keyword evidence="2" id="KW-1185">Reference proteome</keyword>
<dbReference type="RefSeq" id="XP_007869032.1">
    <property type="nucleotide sequence ID" value="XM_007870841.1"/>
</dbReference>
<evidence type="ECO:0000313" key="1">
    <source>
        <dbReference type="EMBL" id="EPQ52772.1"/>
    </source>
</evidence>
<gene>
    <name evidence="1" type="ORF">GLOTRDRAFT_132008</name>
</gene>